<comment type="caution">
    <text evidence="2">The sequence shown here is derived from an EMBL/GenBank/DDBJ whole genome shotgun (WGS) entry which is preliminary data.</text>
</comment>
<evidence type="ECO:0008006" key="4">
    <source>
        <dbReference type="Google" id="ProtNLM"/>
    </source>
</evidence>
<organism evidence="2 3">
    <name type="scientific">Methanobacterium formicicum</name>
    <dbReference type="NCBI Taxonomy" id="2162"/>
    <lineage>
        <taxon>Archaea</taxon>
        <taxon>Methanobacteriati</taxon>
        <taxon>Methanobacteriota</taxon>
        <taxon>Methanomada group</taxon>
        <taxon>Methanobacteria</taxon>
        <taxon>Methanobacteriales</taxon>
        <taxon>Methanobacteriaceae</taxon>
        <taxon>Methanobacterium</taxon>
    </lineage>
</organism>
<dbReference type="AlphaFoldDB" id="A0A843ASM6"/>
<gene>
    <name evidence="2" type="ORF">ISP06_03700</name>
</gene>
<dbReference type="Proteomes" id="UP000606900">
    <property type="component" value="Unassembled WGS sequence"/>
</dbReference>
<reference evidence="2" key="1">
    <citation type="submission" date="2020-10" db="EMBL/GenBank/DDBJ databases">
        <title>Dehalococcoides mccartyi of a TCE/Cr reducing biochatode.</title>
        <authorList>
            <person name="Matturro B."/>
        </authorList>
    </citation>
    <scope>NUCLEOTIDE SEQUENCE</scope>
    <source>
        <strain evidence="2">Bin2</strain>
    </source>
</reference>
<feature type="compositionally biased region" description="Basic residues" evidence="1">
    <location>
        <begin position="52"/>
        <end position="61"/>
    </location>
</feature>
<proteinExistence type="predicted"/>
<evidence type="ECO:0000313" key="2">
    <source>
        <dbReference type="EMBL" id="MBF4474563.1"/>
    </source>
</evidence>
<dbReference type="EMBL" id="JADIIL010000014">
    <property type="protein sequence ID" value="MBF4474563.1"/>
    <property type="molecule type" value="Genomic_DNA"/>
</dbReference>
<protein>
    <recommendedName>
        <fullName evidence="4">Myb-like domain-containing protein</fullName>
    </recommendedName>
</protein>
<feature type="region of interest" description="Disordered" evidence="1">
    <location>
        <begin position="51"/>
        <end position="79"/>
    </location>
</feature>
<sequence>MPKGPIWSQREESILIKEINAGKKPAEISKRFQELHNFHDDVHLRSADAIGRHLRSMKNRKKGDTRPGRSRQKWSPNDDQRLLELYRDTNLEPDEIGIRLERSEGAVKARIKYLGIGHLREPQTGFLPGLLTRVISIFRRPSRGK</sequence>
<name>A0A843ASM6_METFO</name>
<dbReference type="RefSeq" id="WP_276698597.1">
    <property type="nucleotide sequence ID" value="NZ_JADIIL010000014.1"/>
</dbReference>
<evidence type="ECO:0000313" key="3">
    <source>
        <dbReference type="Proteomes" id="UP000606900"/>
    </source>
</evidence>
<accession>A0A843ASM6</accession>
<evidence type="ECO:0000256" key="1">
    <source>
        <dbReference type="SAM" id="MobiDB-lite"/>
    </source>
</evidence>